<evidence type="ECO:0000313" key="3">
    <source>
        <dbReference type="Proteomes" id="UP001208017"/>
    </source>
</evidence>
<proteinExistence type="predicted"/>
<keyword evidence="1" id="KW-0472">Membrane</keyword>
<protein>
    <submittedName>
        <fullName evidence="2">Uncharacterized protein</fullName>
    </submittedName>
</protein>
<keyword evidence="1" id="KW-0812">Transmembrane</keyword>
<evidence type="ECO:0000256" key="1">
    <source>
        <dbReference type="SAM" id="Phobius"/>
    </source>
</evidence>
<feature type="transmembrane region" description="Helical" evidence="1">
    <location>
        <begin position="12"/>
        <end position="32"/>
    </location>
</feature>
<keyword evidence="3" id="KW-1185">Reference proteome</keyword>
<name>A0ABT3WYJ3_9BACL</name>
<reference evidence="2 3" key="1">
    <citation type="submission" date="2022-11" db="EMBL/GenBank/DDBJ databases">
        <title>Study of microbial diversity in lake waters.</title>
        <authorList>
            <person name="Zhang J."/>
        </authorList>
    </citation>
    <scope>NUCLEOTIDE SEQUENCE [LARGE SCALE GENOMIC DNA]</scope>
    <source>
        <strain evidence="2 3">DT12</strain>
    </source>
</reference>
<gene>
    <name evidence="2" type="ORF">OS242_00170</name>
</gene>
<accession>A0ABT3WYJ3</accession>
<organism evidence="2 3">
    <name type="scientific">Tumebacillus lacus</name>
    <dbReference type="NCBI Taxonomy" id="2995335"/>
    <lineage>
        <taxon>Bacteria</taxon>
        <taxon>Bacillati</taxon>
        <taxon>Bacillota</taxon>
        <taxon>Bacilli</taxon>
        <taxon>Bacillales</taxon>
        <taxon>Alicyclobacillaceae</taxon>
        <taxon>Tumebacillus</taxon>
    </lineage>
</organism>
<keyword evidence="1" id="KW-1133">Transmembrane helix</keyword>
<sequence>MEDKWFLLIRDTIGIAGNLAECIGIIFLFTQFRRRDRPVTVKRRSFDQS</sequence>
<dbReference type="EMBL" id="JAPMLT010000001">
    <property type="protein sequence ID" value="MCX7568386.1"/>
    <property type="molecule type" value="Genomic_DNA"/>
</dbReference>
<comment type="caution">
    <text evidence="2">The sequence shown here is derived from an EMBL/GenBank/DDBJ whole genome shotgun (WGS) entry which is preliminary data.</text>
</comment>
<dbReference type="RefSeq" id="WP_267149641.1">
    <property type="nucleotide sequence ID" value="NZ_JAPMLT010000001.1"/>
</dbReference>
<dbReference type="Proteomes" id="UP001208017">
    <property type="component" value="Unassembled WGS sequence"/>
</dbReference>
<evidence type="ECO:0000313" key="2">
    <source>
        <dbReference type="EMBL" id="MCX7568386.1"/>
    </source>
</evidence>